<sequence length="344" mass="36515">MEALVWLGPRCMEMQILPTPTPARDEVLIEVAAVGVCGSELSGYLGQNSLRRPPLMMGHEFCGRIVQVGGGALANGEKPSIGQRVVVNPLISCGTCHLCRSGVSNLCPCRQIIGAHRPGAFAQYVCAPAAQCWPLPDTLDDRTAALVEPLACALRGVRHVAWQASEGPLLILGAGPIGLFCLAIARAEQPAGMVLVSDRIERRLQQAQQWGASVTVNGRKDDAEQHLRSLLPEGAAAVIDAVGSDVTRTLALQLVRPGGRVLFIGLHDETSPLAANYLVRQEIGIRGSFAYTPADFVAALGLLEAGLITPAPTWLEEQPLREGAKIFAGLIDGTLTTPKVILRP</sequence>
<reference evidence="6" key="1">
    <citation type="journal article" date="2020" name="mSystems">
        <title>Genome- and Community-Level Interaction Insights into Carbon Utilization and Element Cycling Functions of Hydrothermarchaeota in Hydrothermal Sediment.</title>
        <authorList>
            <person name="Zhou Z."/>
            <person name="Liu Y."/>
            <person name="Xu W."/>
            <person name="Pan J."/>
            <person name="Luo Z.H."/>
            <person name="Li M."/>
        </authorList>
    </citation>
    <scope>NUCLEOTIDE SEQUENCE [LARGE SCALE GENOMIC DNA]</scope>
    <source>
        <strain evidence="6">SpSt-289</strain>
    </source>
</reference>
<comment type="caution">
    <text evidence="6">The sequence shown here is derived from an EMBL/GenBank/DDBJ whole genome shotgun (WGS) entry which is preliminary data.</text>
</comment>
<dbReference type="Pfam" id="PF00107">
    <property type="entry name" value="ADH_zinc_N"/>
    <property type="match status" value="1"/>
</dbReference>
<dbReference type="PANTHER" id="PTHR43401">
    <property type="entry name" value="L-THREONINE 3-DEHYDROGENASE"/>
    <property type="match status" value="1"/>
</dbReference>
<keyword evidence="2 4" id="KW-0862">Zinc</keyword>
<accession>A0A7C1FIZ8</accession>
<dbReference type="InterPro" id="IPR013149">
    <property type="entry name" value="ADH-like_C"/>
</dbReference>
<dbReference type="Gene3D" id="3.40.50.720">
    <property type="entry name" value="NAD(P)-binding Rossmann-like Domain"/>
    <property type="match status" value="1"/>
</dbReference>
<evidence type="ECO:0000313" key="6">
    <source>
        <dbReference type="EMBL" id="HDX30353.1"/>
    </source>
</evidence>
<organism evidence="6">
    <name type="scientific">Caldilinea aerophila</name>
    <dbReference type="NCBI Taxonomy" id="133453"/>
    <lineage>
        <taxon>Bacteria</taxon>
        <taxon>Bacillati</taxon>
        <taxon>Chloroflexota</taxon>
        <taxon>Caldilineae</taxon>
        <taxon>Caldilineales</taxon>
        <taxon>Caldilineaceae</taxon>
        <taxon>Caldilinea</taxon>
    </lineage>
</organism>
<dbReference type="Gene3D" id="3.90.180.10">
    <property type="entry name" value="Medium-chain alcohol dehydrogenases, catalytic domain"/>
    <property type="match status" value="1"/>
</dbReference>
<proteinExistence type="inferred from homology"/>
<feature type="domain" description="Enoyl reductase (ER)" evidence="5">
    <location>
        <begin position="1"/>
        <end position="342"/>
    </location>
</feature>
<dbReference type="InterPro" id="IPR011032">
    <property type="entry name" value="GroES-like_sf"/>
</dbReference>
<dbReference type="PROSITE" id="PS00059">
    <property type="entry name" value="ADH_ZINC"/>
    <property type="match status" value="1"/>
</dbReference>
<dbReference type="SUPFAM" id="SSF50129">
    <property type="entry name" value="GroES-like"/>
    <property type="match status" value="1"/>
</dbReference>
<comment type="cofactor">
    <cofactor evidence="4">
        <name>Zn(2+)</name>
        <dbReference type="ChEBI" id="CHEBI:29105"/>
    </cofactor>
</comment>
<dbReference type="GO" id="GO:0016491">
    <property type="term" value="F:oxidoreductase activity"/>
    <property type="evidence" value="ECO:0007669"/>
    <property type="project" value="UniProtKB-KW"/>
</dbReference>
<evidence type="ECO:0000256" key="1">
    <source>
        <dbReference type="ARBA" id="ARBA00022723"/>
    </source>
</evidence>
<comment type="similarity">
    <text evidence="4">Belongs to the zinc-containing alcohol dehydrogenase family.</text>
</comment>
<dbReference type="GO" id="GO:0008270">
    <property type="term" value="F:zinc ion binding"/>
    <property type="evidence" value="ECO:0007669"/>
    <property type="project" value="InterPro"/>
</dbReference>
<dbReference type="EMBL" id="DSMG01000036">
    <property type="protein sequence ID" value="HDX30353.1"/>
    <property type="molecule type" value="Genomic_DNA"/>
</dbReference>
<dbReference type="InterPro" id="IPR050129">
    <property type="entry name" value="Zn_alcohol_dh"/>
</dbReference>
<gene>
    <name evidence="6" type="ORF">ENQ20_02540</name>
</gene>
<evidence type="ECO:0000256" key="2">
    <source>
        <dbReference type="ARBA" id="ARBA00022833"/>
    </source>
</evidence>
<keyword evidence="1 4" id="KW-0479">Metal-binding</keyword>
<keyword evidence="3" id="KW-0560">Oxidoreductase</keyword>
<evidence type="ECO:0000259" key="5">
    <source>
        <dbReference type="SMART" id="SM00829"/>
    </source>
</evidence>
<dbReference type="SUPFAM" id="SSF51735">
    <property type="entry name" value="NAD(P)-binding Rossmann-fold domains"/>
    <property type="match status" value="1"/>
</dbReference>
<name>A0A7C1FIZ8_9CHLR</name>
<dbReference type="PANTHER" id="PTHR43401:SF2">
    <property type="entry name" value="L-THREONINE 3-DEHYDROGENASE"/>
    <property type="match status" value="1"/>
</dbReference>
<dbReference type="InterPro" id="IPR020843">
    <property type="entry name" value="ER"/>
</dbReference>
<dbReference type="SMART" id="SM00829">
    <property type="entry name" value="PKS_ER"/>
    <property type="match status" value="1"/>
</dbReference>
<dbReference type="Pfam" id="PF08240">
    <property type="entry name" value="ADH_N"/>
    <property type="match status" value="1"/>
</dbReference>
<protein>
    <submittedName>
        <fullName evidence="6">Galactitol-1-phosphate 5-dehydrogenase</fullName>
    </submittedName>
</protein>
<dbReference type="AlphaFoldDB" id="A0A7C1FIZ8"/>
<evidence type="ECO:0000256" key="4">
    <source>
        <dbReference type="RuleBase" id="RU361277"/>
    </source>
</evidence>
<dbReference type="InterPro" id="IPR036291">
    <property type="entry name" value="NAD(P)-bd_dom_sf"/>
</dbReference>
<dbReference type="InterPro" id="IPR002328">
    <property type="entry name" value="ADH_Zn_CS"/>
</dbReference>
<dbReference type="InterPro" id="IPR013154">
    <property type="entry name" value="ADH-like_N"/>
</dbReference>
<evidence type="ECO:0000256" key="3">
    <source>
        <dbReference type="ARBA" id="ARBA00023002"/>
    </source>
</evidence>